<comment type="similarity">
    <text evidence="1 6">Belongs to the peptidase S1B family.</text>
</comment>
<dbReference type="PROSITE" id="PS51257">
    <property type="entry name" value="PROKAR_LIPOPROTEIN"/>
    <property type="match status" value="1"/>
</dbReference>
<dbReference type="GO" id="GO:0006508">
    <property type="term" value="P:proteolysis"/>
    <property type="evidence" value="ECO:0007669"/>
    <property type="project" value="UniProtKB-KW"/>
</dbReference>
<keyword evidence="4 6" id="KW-0378">Hydrolase</keyword>
<proteinExistence type="inferred from homology"/>
<dbReference type="PANTHER" id="PTHR36234:SF5">
    <property type="entry name" value="LYSYL ENDOPEPTIDASE"/>
    <property type="match status" value="1"/>
</dbReference>
<dbReference type="Pfam" id="PF13365">
    <property type="entry name" value="Trypsin_2"/>
    <property type="match status" value="1"/>
</dbReference>
<dbReference type="EC" id="3.4.21.-" evidence="6"/>
<accession>A0ABZ2K4U8</accession>
<feature type="chain" id="PRO_5044957372" description="Serine protease" evidence="6">
    <location>
        <begin position="22"/>
        <end position="291"/>
    </location>
</feature>
<protein>
    <recommendedName>
        <fullName evidence="6">Serine protease</fullName>
        <ecNumber evidence="6">3.4.21.-</ecNumber>
    </recommendedName>
</protein>
<keyword evidence="5 6" id="KW-0720">Serine protease</keyword>
<keyword evidence="3 6" id="KW-0732">Signal</keyword>
<dbReference type="Gene3D" id="2.40.10.10">
    <property type="entry name" value="Trypsin-like serine proteases"/>
    <property type="match status" value="2"/>
</dbReference>
<dbReference type="PROSITE" id="PS00134">
    <property type="entry name" value="TRYPSIN_HIS"/>
    <property type="match status" value="1"/>
</dbReference>
<dbReference type="InterPro" id="IPR043504">
    <property type="entry name" value="Peptidase_S1_PA_chymotrypsin"/>
</dbReference>
<evidence type="ECO:0000256" key="6">
    <source>
        <dbReference type="RuleBase" id="RU004296"/>
    </source>
</evidence>
<gene>
    <name evidence="7" type="ORF">LZC95_38720</name>
</gene>
<evidence type="ECO:0000256" key="4">
    <source>
        <dbReference type="ARBA" id="ARBA00022801"/>
    </source>
</evidence>
<evidence type="ECO:0000256" key="2">
    <source>
        <dbReference type="ARBA" id="ARBA00022670"/>
    </source>
</evidence>
<dbReference type="InterPro" id="IPR008256">
    <property type="entry name" value="Peptidase_S1B"/>
</dbReference>
<evidence type="ECO:0000256" key="3">
    <source>
        <dbReference type="ARBA" id="ARBA00022729"/>
    </source>
</evidence>
<reference evidence="7 8" key="1">
    <citation type="submission" date="2021-12" db="EMBL/GenBank/DDBJ databases">
        <title>Discovery of the Pendulisporaceae a myxobacterial family with distinct sporulation behavior and unique specialized metabolism.</title>
        <authorList>
            <person name="Garcia R."/>
            <person name="Popoff A."/>
            <person name="Bader C.D."/>
            <person name="Loehr J."/>
            <person name="Walesch S."/>
            <person name="Walt C."/>
            <person name="Boldt J."/>
            <person name="Bunk B."/>
            <person name="Haeckl F.J.F.P.J."/>
            <person name="Gunesch A.P."/>
            <person name="Birkelbach J."/>
            <person name="Nuebel U."/>
            <person name="Pietschmann T."/>
            <person name="Bach T."/>
            <person name="Mueller R."/>
        </authorList>
    </citation>
    <scope>NUCLEOTIDE SEQUENCE [LARGE SCALE GENOMIC DNA]</scope>
    <source>
        <strain evidence="7 8">MSr12523</strain>
    </source>
</reference>
<keyword evidence="2 6" id="KW-0645">Protease</keyword>
<evidence type="ECO:0000313" key="8">
    <source>
        <dbReference type="Proteomes" id="UP001379533"/>
    </source>
</evidence>
<dbReference type="InterPro" id="IPR018114">
    <property type="entry name" value="TRYPSIN_HIS"/>
</dbReference>
<dbReference type="PANTHER" id="PTHR36234">
    <property type="entry name" value="LYSYL ENDOPEPTIDASE"/>
    <property type="match status" value="1"/>
</dbReference>
<evidence type="ECO:0000256" key="1">
    <source>
        <dbReference type="ARBA" id="ARBA00008764"/>
    </source>
</evidence>
<keyword evidence="8" id="KW-1185">Reference proteome</keyword>
<evidence type="ECO:0000313" key="7">
    <source>
        <dbReference type="EMBL" id="WXA92378.1"/>
    </source>
</evidence>
<dbReference type="EMBL" id="CP089982">
    <property type="protein sequence ID" value="WXA92378.1"/>
    <property type="molecule type" value="Genomic_DNA"/>
</dbReference>
<dbReference type="Proteomes" id="UP001379533">
    <property type="component" value="Chromosome"/>
</dbReference>
<dbReference type="RefSeq" id="WP_394842983.1">
    <property type="nucleotide sequence ID" value="NZ_CP089982.1"/>
</dbReference>
<sequence>MKKLIAIAAVPALFLVACSSADETATNETGAPQVEEGSGTLEHPDFLRKIADPANYKVTREPAERRGSSILSTCGSADDSVYVNDYTGNLGVSTAYVNSHKNPVGAMESSASDSSSAKYCSGTLIANDLFLTASHCIDSSTVPNDYIAFNYERAKGSTTVLQQTHVKITAIVEDGLGGLDYAIVRLQGTPGATFGTTSTNSTEVSNGATLAIIQHPARLPKKIEAGTKAGNSGNYMTYGNIDTQGGSSGSGVLNASGQLVGVHTNGGCTSSGGTNSGVRISKIAAASNIIN</sequence>
<dbReference type="GO" id="GO:0008233">
    <property type="term" value="F:peptidase activity"/>
    <property type="evidence" value="ECO:0007669"/>
    <property type="project" value="UniProtKB-KW"/>
</dbReference>
<feature type="signal peptide" evidence="6">
    <location>
        <begin position="1"/>
        <end position="21"/>
    </location>
</feature>
<dbReference type="InterPro" id="IPR009003">
    <property type="entry name" value="Peptidase_S1_PA"/>
</dbReference>
<name>A0ABZ2K4U8_9BACT</name>
<organism evidence="7 8">
    <name type="scientific">Pendulispora brunnea</name>
    <dbReference type="NCBI Taxonomy" id="2905690"/>
    <lineage>
        <taxon>Bacteria</taxon>
        <taxon>Pseudomonadati</taxon>
        <taxon>Myxococcota</taxon>
        <taxon>Myxococcia</taxon>
        <taxon>Myxococcales</taxon>
        <taxon>Sorangiineae</taxon>
        <taxon>Pendulisporaceae</taxon>
        <taxon>Pendulispora</taxon>
    </lineage>
</organism>
<evidence type="ECO:0000256" key="5">
    <source>
        <dbReference type="ARBA" id="ARBA00022825"/>
    </source>
</evidence>
<dbReference type="PRINTS" id="PR00839">
    <property type="entry name" value="V8PROTEASE"/>
</dbReference>
<dbReference type="SUPFAM" id="SSF50494">
    <property type="entry name" value="Trypsin-like serine proteases"/>
    <property type="match status" value="1"/>
</dbReference>